<proteinExistence type="predicted"/>
<dbReference type="InterPro" id="IPR026881">
    <property type="entry name" value="WYL_dom"/>
</dbReference>
<dbReference type="Pfam" id="PF08279">
    <property type="entry name" value="HTH_11"/>
    <property type="match status" value="1"/>
</dbReference>
<dbReference type="EMBL" id="JBIUYY010000003">
    <property type="protein sequence ID" value="MFJ2821158.1"/>
    <property type="molecule type" value="Genomic_DNA"/>
</dbReference>
<dbReference type="SUPFAM" id="SSF46785">
    <property type="entry name" value="Winged helix' DNA-binding domain"/>
    <property type="match status" value="1"/>
</dbReference>
<dbReference type="PROSITE" id="PS52050">
    <property type="entry name" value="WYL"/>
    <property type="match status" value="1"/>
</dbReference>
<dbReference type="Pfam" id="PF25583">
    <property type="entry name" value="WCX"/>
    <property type="match status" value="1"/>
</dbReference>
<dbReference type="Proteomes" id="UP001617351">
    <property type="component" value="Unassembled WGS sequence"/>
</dbReference>
<dbReference type="RefSeq" id="WP_402378799.1">
    <property type="nucleotide sequence ID" value="NZ_JBIUYY010000003.1"/>
</dbReference>
<keyword evidence="1" id="KW-0805">Transcription regulation</keyword>
<dbReference type="Gene3D" id="1.10.10.10">
    <property type="entry name" value="Winged helix-like DNA-binding domain superfamily/Winged helix DNA-binding domain"/>
    <property type="match status" value="1"/>
</dbReference>
<dbReference type="InterPro" id="IPR036388">
    <property type="entry name" value="WH-like_DNA-bd_sf"/>
</dbReference>
<dbReference type="InterPro" id="IPR001034">
    <property type="entry name" value="DeoR_HTH"/>
</dbReference>
<dbReference type="PROSITE" id="PS51000">
    <property type="entry name" value="HTH_DEOR_2"/>
    <property type="match status" value="1"/>
</dbReference>
<dbReference type="InterPro" id="IPR051534">
    <property type="entry name" value="CBASS_pafABC_assoc_protein"/>
</dbReference>
<dbReference type="InterPro" id="IPR036390">
    <property type="entry name" value="WH_DNA-bd_sf"/>
</dbReference>
<keyword evidence="2" id="KW-0238">DNA-binding</keyword>
<name>A0ABW8EEX2_STRT5</name>
<sequence>MRADRLLSLLLLLQNRGRMTAPELAAALEVSVRTVHRDVEALGAAGIPVRAERGRAGGYRLMDGYRTRLTGLTDSQADSLFLAGAPGPARDLGLGADLAAARLKLQAALPAGLADRARRLEGRFHLDATAWFRDADPVPHLAPIAGAVWEQHVLRTGYRRWNGEERTAVLHPLGLVLKGGIWYLVAHAPDGPVRTYRVSRFHRAEPTGERAERPPGFDLAAYWEESSRRLDAALRRQTALVRLSPRGRRLLPMLFGAAGTRALADAEPADEDGWTLVRLPVEAEPVAVGDLLRLGAEAEVVGPPDLRSAVAATVAALAARYPCQRGASTSAKRRPRGPR</sequence>
<dbReference type="PANTHER" id="PTHR34580:SF1">
    <property type="entry name" value="PROTEIN PAFC"/>
    <property type="match status" value="1"/>
</dbReference>
<reference evidence="5 6" key="1">
    <citation type="submission" date="2024-10" db="EMBL/GenBank/DDBJ databases">
        <title>The Natural Products Discovery Center: Release of the First 8490 Sequenced Strains for Exploring Actinobacteria Biosynthetic Diversity.</title>
        <authorList>
            <person name="Kalkreuter E."/>
            <person name="Kautsar S.A."/>
            <person name="Yang D."/>
            <person name="Bader C.D."/>
            <person name="Teijaro C.N."/>
            <person name="Fluegel L."/>
            <person name="Davis C.M."/>
            <person name="Simpson J.R."/>
            <person name="Lauterbach L."/>
            <person name="Steele A.D."/>
            <person name="Gui C."/>
            <person name="Meng S."/>
            <person name="Li G."/>
            <person name="Viehrig K."/>
            <person name="Ye F."/>
            <person name="Su P."/>
            <person name="Kiefer A.F."/>
            <person name="Nichols A."/>
            <person name="Cepeda A.J."/>
            <person name="Yan W."/>
            <person name="Fan B."/>
            <person name="Jiang Y."/>
            <person name="Adhikari A."/>
            <person name="Zheng C.-J."/>
            <person name="Schuster L."/>
            <person name="Cowan T.M."/>
            <person name="Smanski M.J."/>
            <person name="Chevrette M.G."/>
            <person name="De Carvalho L.P.S."/>
            <person name="Shen B."/>
        </authorList>
    </citation>
    <scope>NUCLEOTIDE SEQUENCE [LARGE SCALE GENOMIC DNA]</scope>
    <source>
        <strain evidence="5 6">NPDC087220</strain>
    </source>
</reference>
<evidence type="ECO:0000256" key="1">
    <source>
        <dbReference type="ARBA" id="ARBA00023015"/>
    </source>
</evidence>
<evidence type="ECO:0000313" key="6">
    <source>
        <dbReference type="Proteomes" id="UP001617351"/>
    </source>
</evidence>
<organism evidence="5 6">
    <name type="scientific">Streptomyces toxytricini</name>
    <name type="common">Actinomyces toxytricini</name>
    <dbReference type="NCBI Taxonomy" id="67369"/>
    <lineage>
        <taxon>Bacteria</taxon>
        <taxon>Bacillati</taxon>
        <taxon>Actinomycetota</taxon>
        <taxon>Actinomycetes</taxon>
        <taxon>Kitasatosporales</taxon>
        <taxon>Streptomycetaceae</taxon>
        <taxon>Streptomyces</taxon>
    </lineage>
</organism>
<dbReference type="InterPro" id="IPR013196">
    <property type="entry name" value="HTH_11"/>
</dbReference>
<protein>
    <submittedName>
        <fullName evidence="5">Helix-turn-helix transcriptional regulator</fullName>
    </submittedName>
</protein>
<accession>A0ABW8EEX2</accession>
<dbReference type="PANTHER" id="PTHR34580">
    <property type="match status" value="1"/>
</dbReference>
<gene>
    <name evidence="5" type="ORF">ACIO7M_08605</name>
</gene>
<evidence type="ECO:0000259" key="4">
    <source>
        <dbReference type="PROSITE" id="PS51000"/>
    </source>
</evidence>
<dbReference type="InterPro" id="IPR018356">
    <property type="entry name" value="Tscrpt_reg_HTH_DeoR_CS"/>
</dbReference>
<dbReference type="PROSITE" id="PS00894">
    <property type="entry name" value="HTH_DEOR_1"/>
    <property type="match status" value="1"/>
</dbReference>
<keyword evidence="3" id="KW-0804">Transcription</keyword>
<comment type="caution">
    <text evidence="5">The sequence shown here is derived from an EMBL/GenBank/DDBJ whole genome shotgun (WGS) entry which is preliminary data.</text>
</comment>
<evidence type="ECO:0000256" key="3">
    <source>
        <dbReference type="ARBA" id="ARBA00023163"/>
    </source>
</evidence>
<feature type="domain" description="HTH deoR-type" evidence="4">
    <location>
        <begin position="2"/>
        <end position="57"/>
    </location>
</feature>
<evidence type="ECO:0000256" key="2">
    <source>
        <dbReference type="ARBA" id="ARBA00023125"/>
    </source>
</evidence>
<keyword evidence="6" id="KW-1185">Reference proteome</keyword>
<dbReference type="InterPro" id="IPR057727">
    <property type="entry name" value="WCX_dom"/>
</dbReference>
<dbReference type="Pfam" id="PF13280">
    <property type="entry name" value="WYL"/>
    <property type="match status" value="1"/>
</dbReference>
<evidence type="ECO:0000313" key="5">
    <source>
        <dbReference type="EMBL" id="MFJ2821158.1"/>
    </source>
</evidence>